<dbReference type="InterPro" id="IPR025635">
    <property type="entry name" value="DUF4293"/>
</dbReference>
<keyword evidence="1" id="KW-1133">Transmembrane helix</keyword>
<proteinExistence type="predicted"/>
<sequence>MIQRIQSIYLLIVTGLLIAGMCMPLGYFYTENGVEAYTFKALGVNMGDSLYSTWGLFVIILLCSGIAFATIFFFKKRMLQIRMTVFNSVLLVGYYLAVVAFYFILKDRLEITSFRISWALCFPAIAIILNYLAIRAIGRDEVTVKATDRLR</sequence>
<name>A0A5J4PA43_9ZZZZ</name>
<keyword evidence="1" id="KW-0812">Transmembrane</keyword>
<reference evidence="2" key="1">
    <citation type="submission" date="2019-03" db="EMBL/GenBank/DDBJ databases">
        <title>Single cell metagenomics reveals metabolic interactions within the superorganism composed of flagellate Streblomastix strix and complex community of Bacteroidetes bacteria on its surface.</title>
        <authorList>
            <person name="Treitli S.C."/>
            <person name="Kolisko M."/>
            <person name="Husnik F."/>
            <person name="Keeling P."/>
            <person name="Hampl V."/>
        </authorList>
    </citation>
    <scope>NUCLEOTIDE SEQUENCE</scope>
    <source>
        <strain evidence="2">STM</strain>
    </source>
</reference>
<feature type="transmembrane region" description="Helical" evidence="1">
    <location>
        <begin position="7"/>
        <end position="29"/>
    </location>
</feature>
<keyword evidence="1" id="KW-0472">Membrane</keyword>
<feature type="transmembrane region" description="Helical" evidence="1">
    <location>
        <begin position="85"/>
        <end position="104"/>
    </location>
</feature>
<evidence type="ECO:0000313" key="2">
    <source>
        <dbReference type="EMBL" id="KAA6306367.1"/>
    </source>
</evidence>
<organism evidence="2">
    <name type="scientific">termite gut metagenome</name>
    <dbReference type="NCBI Taxonomy" id="433724"/>
    <lineage>
        <taxon>unclassified sequences</taxon>
        <taxon>metagenomes</taxon>
        <taxon>organismal metagenomes</taxon>
    </lineage>
</organism>
<evidence type="ECO:0008006" key="3">
    <source>
        <dbReference type="Google" id="ProtNLM"/>
    </source>
</evidence>
<dbReference type="AlphaFoldDB" id="A0A5J4PA43"/>
<dbReference type="EMBL" id="SNRY01009969">
    <property type="protein sequence ID" value="KAA6306367.1"/>
    <property type="molecule type" value="Genomic_DNA"/>
</dbReference>
<evidence type="ECO:0000256" key="1">
    <source>
        <dbReference type="SAM" id="Phobius"/>
    </source>
</evidence>
<feature type="transmembrane region" description="Helical" evidence="1">
    <location>
        <begin position="49"/>
        <end position="73"/>
    </location>
</feature>
<comment type="caution">
    <text evidence="2">The sequence shown here is derived from an EMBL/GenBank/DDBJ whole genome shotgun (WGS) entry which is preliminary data.</text>
</comment>
<protein>
    <recommendedName>
        <fullName evidence="3">DUF4293 family protein</fullName>
    </recommendedName>
</protein>
<gene>
    <name evidence="2" type="ORF">EZS27_041977</name>
</gene>
<dbReference type="Pfam" id="PF14126">
    <property type="entry name" value="DUF4293"/>
    <property type="match status" value="1"/>
</dbReference>
<accession>A0A5J4PA43</accession>
<feature type="transmembrane region" description="Helical" evidence="1">
    <location>
        <begin position="116"/>
        <end position="134"/>
    </location>
</feature>